<dbReference type="OMA" id="LAYYANK"/>
<dbReference type="Pfam" id="PF05716">
    <property type="entry name" value="AKAP_110"/>
    <property type="match status" value="1"/>
</dbReference>
<dbReference type="GO" id="GO:0035686">
    <property type="term" value="C:sperm fibrous sheath"/>
    <property type="evidence" value="ECO:0007669"/>
    <property type="project" value="TreeGrafter"/>
</dbReference>
<dbReference type="AlphaFoldDB" id="A0A670K2T4"/>
<keyword evidence="5" id="KW-1185">Reference proteome</keyword>
<accession>A0A670K2T4</accession>
<protein>
    <recommendedName>
        <fullName evidence="3">A-kinase anchor 110kDa C-terminal domain-containing protein</fullName>
    </recommendedName>
</protein>
<evidence type="ECO:0000256" key="1">
    <source>
        <dbReference type="ARBA" id="ARBA00005764"/>
    </source>
</evidence>
<keyword evidence="2" id="KW-0597">Phosphoprotein</keyword>
<dbReference type="PANTHER" id="PTHR10226:SF8">
    <property type="entry name" value="A-KINASE ANCHOR PROTEIN 4"/>
    <property type="match status" value="1"/>
</dbReference>
<dbReference type="GO" id="GO:0051018">
    <property type="term" value="F:protein kinase A binding"/>
    <property type="evidence" value="ECO:0007669"/>
    <property type="project" value="TreeGrafter"/>
</dbReference>
<dbReference type="GO" id="GO:0097228">
    <property type="term" value="C:sperm principal piece"/>
    <property type="evidence" value="ECO:0007669"/>
    <property type="project" value="TreeGrafter"/>
</dbReference>
<reference evidence="4 5" key="1">
    <citation type="journal article" date="2019" name="Proc. Natl. Acad. Sci. U.S.A.">
        <title>Regulatory changes in pterin and carotenoid genes underlie balanced color polymorphisms in the wall lizard.</title>
        <authorList>
            <person name="Andrade P."/>
            <person name="Pinho C."/>
            <person name="Perez I de Lanuza G."/>
            <person name="Afonso S."/>
            <person name="Brejcha J."/>
            <person name="Rubin C.J."/>
            <person name="Wallerman O."/>
            <person name="Pereira P."/>
            <person name="Sabatino S.J."/>
            <person name="Bellati A."/>
            <person name="Pellitteri-Rosa D."/>
            <person name="Bosakova Z."/>
            <person name="Bunikis I."/>
            <person name="Carretero M.A."/>
            <person name="Feiner N."/>
            <person name="Marsik P."/>
            <person name="Pauperio F."/>
            <person name="Salvi D."/>
            <person name="Soler L."/>
            <person name="While G.M."/>
            <person name="Uller T."/>
            <person name="Font E."/>
            <person name="Andersson L."/>
            <person name="Carneiro M."/>
        </authorList>
    </citation>
    <scope>NUCLEOTIDE SEQUENCE</scope>
</reference>
<evidence type="ECO:0000313" key="5">
    <source>
        <dbReference type="Proteomes" id="UP000472272"/>
    </source>
</evidence>
<name>A0A670K2T4_PODMU</name>
<evidence type="ECO:0000256" key="2">
    <source>
        <dbReference type="ARBA" id="ARBA00022553"/>
    </source>
</evidence>
<dbReference type="InterPro" id="IPR008382">
    <property type="entry name" value="SPHK1-interactor_AKAP_110"/>
</dbReference>
<dbReference type="InterPro" id="IPR018292">
    <property type="entry name" value="AKAP_110_C"/>
</dbReference>
<evidence type="ECO:0000313" key="4">
    <source>
        <dbReference type="Ensembl" id="ENSPMRP00000029272.1"/>
    </source>
</evidence>
<proteinExistence type="inferred from homology"/>
<comment type="similarity">
    <text evidence="1">Belongs to the AKAP110 family.</text>
</comment>
<dbReference type="Ensembl" id="ENSPMRT00000031046.1">
    <property type="protein sequence ID" value="ENSPMRP00000029272.1"/>
    <property type="gene ID" value="ENSPMRG00000018918.1"/>
</dbReference>
<dbReference type="GeneTree" id="ENSGT00940000153313"/>
<evidence type="ECO:0000259" key="3">
    <source>
        <dbReference type="Pfam" id="PF05716"/>
    </source>
</evidence>
<reference evidence="4" key="3">
    <citation type="submission" date="2025-09" db="UniProtKB">
        <authorList>
            <consortium name="Ensembl"/>
        </authorList>
    </citation>
    <scope>IDENTIFICATION</scope>
</reference>
<dbReference type="PANTHER" id="PTHR10226">
    <property type="entry name" value="A KINASE ANCHOR PROTEIN"/>
    <property type="match status" value="1"/>
</dbReference>
<dbReference type="GO" id="GO:0008104">
    <property type="term" value="P:intracellular protein localization"/>
    <property type="evidence" value="ECO:0007669"/>
    <property type="project" value="TreeGrafter"/>
</dbReference>
<sequence>MIAKIDWLSSQAGVCKINLYSPASHKDQERKVICFVDVANLNSKERDGATGRSKNISDPDNELDLANMEEREVIIIKDNEQNSCFNTEGAVCLFKQGSIDDDNVVSWLNNDLQKYAVGFQHALTSLRKNNNNTSSSAGSEGGNSDDIAYYANKLCNLVVEMTRKEIKEKWESSGKCTRHIISPHSNRNKVNIAENMERCKTPPEIKRDDPFSGDMANHNDFKQHEAMYMDKERKADDMTSISKGMMVYANQVASDMMLSFLKTMRVQKGRHPPPACAVLKEVLMKHTKEIVSDLIDSSMKNLHNITGALMTDSDFVCGLKRNLYKAGTQKTAEVLEVMVKRLFKLILGDDKQYRAQNFTFATYKAGGARGHCSQGMQYASMKRESCDYGKERAGGPCPRKHFPAGAKVPDKQSLDLYARELLVTALQQIQQHLLEKNKDCRPRECNTSSYGYIPRDYDRAEGSCGPKFSHRSCDRKADPCHSDSLKDKGHLIMSMVQKILDEEQRPWWGRSFPNQNQHSNIKCICSGIS</sequence>
<feature type="domain" description="A-kinase anchor 110kDa C-terminal" evidence="3">
    <location>
        <begin position="222"/>
        <end position="351"/>
    </location>
</feature>
<dbReference type="GO" id="GO:0005737">
    <property type="term" value="C:cytoplasm"/>
    <property type="evidence" value="ECO:0007669"/>
    <property type="project" value="TreeGrafter"/>
</dbReference>
<dbReference type="Proteomes" id="UP000472272">
    <property type="component" value="Chromosome 1"/>
</dbReference>
<reference evidence="4" key="2">
    <citation type="submission" date="2025-08" db="UniProtKB">
        <authorList>
            <consortium name="Ensembl"/>
        </authorList>
    </citation>
    <scope>IDENTIFICATION</scope>
</reference>
<organism evidence="4 5">
    <name type="scientific">Podarcis muralis</name>
    <name type="common">Wall lizard</name>
    <name type="synonym">Lacerta muralis</name>
    <dbReference type="NCBI Taxonomy" id="64176"/>
    <lineage>
        <taxon>Eukaryota</taxon>
        <taxon>Metazoa</taxon>
        <taxon>Chordata</taxon>
        <taxon>Craniata</taxon>
        <taxon>Vertebrata</taxon>
        <taxon>Euteleostomi</taxon>
        <taxon>Lepidosauria</taxon>
        <taxon>Squamata</taxon>
        <taxon>Bifurcata</taxon>
        <taxon>Unidentata</taxon>
        <taxon>Episquamata</taxon>
        <taxon>Laterata</taxon>
        <taxon>Lacertibaenia</taxon>
        <taxon>Lacertidae</taxon>
        <taxon>Podarcis</taxon>
    </lineage>
</organism>